<dbReference type="SUPFAM" id="SSF69572">
    <property type="entry name" value="Activating enzymes of the ubiquitin-like proteins"/>
    <property type="match status" value="1"/>
</dbReference>
<dbReference type="EMBL" id="GL832959">
    <property type="protein sequence ID" value="EGD81843.1"/>
    <property type="molecule type" value="Genomic_DNA"/>
</dbReference>
<proteinExistence type="inferred from homology"/>
<reference evidence="6" key="1">
    <citation type="submission" date="2009-08" db="EMBL/GenBank/DDBJ databases">
        <title>Annotation of Salpingoeca rosetta.</title>
        <authorList>
            <consortium name="The Broad Institute Genome Sequencing Platform"/>
            <person name="Russ C."/>
            <person name="Cuomo C."/>
            <person name="Burger G."/>
            <person name="Gray M.W."/>
            <person name="Holland P.W.H."/>
            <person name="King N."/>
            <person name="Lang F.B.F."/>
            <person name="Roger A.J."/>
            <person name="Ruiz-Trillo I."/>
            <person name="Young S.K."/>
            <person name="Zeng Q."/>
            <person name="Gargeya S."/>
            <person name="Alvarado L."/>
            <person name="Berlin A."/>
            <person name="Chapman S.B."/>
            <person name="Chen Z."/>
            <person name="Freedman E."/>
            <person name="Gellesch M."/>
            <person name="Goldberg J."/>
            <person name="Griggs A."/>
            <person name="Gujja S."/>
            <person name="Heilman E."/>
            <person name="Heiman D."/>
            <person name="Howarth C."/>
            <person name="Mehta T."/>
            <person name="Neiman D."/>
            <person name="Pearson M."/>
            <person name="Roberts A."/>
            <person name="Saif S."/>
            <person name="Shea T."/>
            <person name="Shenoy N."/>
            <person name="Sisk P."/>
            <person name="Stolte C."/>
            <person name="Sykes S."/>
            <person name="White J."/>
            <person name="Yandava C."/>
            <person name="Haas B."/>
            <person name="Nusbaum C."/>
            <person name="Birren B."/>
        </authorList>
    </citation>
    <scope>NUCLEOTIDE SEQUENCE</scope>
    <source>
        <strain evidence="6">ATCC 50818</strain>
    </source>
</reference>
<dbReference type="InParanoid" id="F2U2J1"/>
<comment type="similarity">
    <text evidence="2">Belongs to the ubiquitin-activating E1 family.</text>
</comment>
<dbReference type="InterPro" id="IPR042063">
    <property type="entry name" value="Ubi_acti_E1_SCCH"/>
</dbReference>
<keyword evidence="3" id="KW-0853">WD repeat</keyword>
<dbReference type="Proteomes" id="UP000007799">
    <property type="component" value="Unassembled WGS sequence"/>
</dbReference>
<dbReference type="Gene3D" id="1.10.10.2660">
    <property type="entry name" value="Ubiquitin-activating enzyme E1, SCCH domain"/>
    <property type="match status" value="2"/>
</dbReference>
<evidence type="ECO:0000256" key="3">
    <source>
        <dbReference type="PROSITE-ProRule" id="PRU00221"/>
    </source>
</evidence>
<organism evidence="6 7">
    <name type="scientific">Salpingoeca rosetta (strain ATCC 50818 / BSB-021)</name>
    <dbReference type="NCBI Taxonomy" id="946362"/>
    <lineage>
        <taxon>Eukaryota</taxon>
        <taxon>Choanoflagellata</taxon>
        <taxon>Craspedida</taxon>
        <taxon>Salpingoecidae</taxon>
        <taxon>Salpingoeca</taxon>
    </lineage>
</organism>
<dbReference type="InterPro" id="IPR015943">
    <property type="entry name" value="WD40/YVTN_repeat-like_dom_sf"/>
</dbReference>
<dbReference type="Gene3D" id="3.40.50.720">
    <property type="entry name" value="NAD(P)-binding Rossmann-like Domain"/>
    <property type="match status" value="1"/>
</dbReference>
<dbReference type="KEGG" id="sre:PTSG_02558"/>
<accession>F2U2J1</accession>
<evidence type="ECO:0000313" key="7">
    <source>
        <dbReference type="Proteomes" id="UP000007799"/>
    </source>
</evidence>
<name>F2U2J1_SALR5</name>
<dbReference type="Gene3D" id="2.130.10.10">
    <property type="entry name" value="YVTN repeat-like/Quinoprotein amine dehydrogenase"/>
    <property type="match status" value="1"/>
</dbReference>
<feature type="domain" description="Ubiquitin-activating enzyme SCCH" evidence="5">
    <location>
        <begin position="168"/>
        <end position="243"/>
    </location>
</feature>
<feature type="repeat" description="WD" evidence="3">
    <location>
        <begin position="465"/>
        <end position="499"/>
    </location>
</feature>
<keyword evidence="7" id="KW-1185">Reference proteome</keyword>
<feature type="region of interest" description="Disordered" evidence="4">
    <location>
        <begin position="222"/>
        <end position="260"/>
    </location>
</feature>
<dbReference type="GO" id="GO:0008641">
    <property type="term" value="F:ubiquitin-like modifier activating enzyme activity"/>
    <property type="evidence" value="ECO:0007669"/>
    <property type="project" value="InterPro"/>
</dbReference>
<dbReference type="STRING" id="946362.F2U2J1"/>
<dbReference type="InterPro" id="IPR019572">
    <property type="entry name" value="UBA_E1_SCCH"/>
</dbReference>
<dbReference type="PROSITE" id="PS50082">
    <property type="entry name" value="WD_REPEATS_2"/>
    <property type="match status" value="1"/>
</dbReference>
<evidence type="ECO:0000259" key="5">
    <source>
        <dbReference type="Pfam" id="PF10585"/>
    </source>
</evidence>
<comment type="pathway">
    <text evidence="1">Protein modification; protein ubiquitination.</text>
</comment>
<gene>
    <name evidence="6" type="ORF">PTSG_02558</name>
</gene>
<dbReference type="SUPFAM" id="SSF69322">
    <property type="entry name" value="Tricorn protease domain 2"/>
    <property type="match status" value="1"/>
</dbReference>
<dbReference type="InterPro" id="IPR001680">
    <property type="entry name" value="WD40_rpt"/>
</dbReference>
<feature type="region of interest" description="Disordered" evidence="4">
    <location>
        <begin position="558"/>
        <end position="584"/>
    </location>
</feature>
<dbReference type="AlphaFoldDB" id="F2U2J1"/>
<sequence>MCVYKEGVVAQGLVKFSSRYRPIHQLFNFNVGAEDKCVLYEKLLLESVTMRTGANVHVIVPHTTNSCSDGGDAEAGMWRHPHVHAAQLPARMEWVRAKFTDLFVSPVSQLQQFLEDPEGFISSRAWRRRLSSAWVASGSAPWNAAWTCSRPSKTSPHSCKRSRRWRRAKTKSGEPFWSGHKIFPEALEFDPQNPLHKAFLIAVTNLYACVFKVHPTKYPSEENKLHIKRTSLPRTSRTSSSQADTHSYPRLSQAAGSCPSASSEQGGYSYVNASPDGRLLVAESFVWGMHGLACKQRMPVTATDMVWTKDGKHLICPSYSPTPACTCAASVHMRLNAQSSSGIFPGAELACAAASDGTLWVTERWQKVPYECKLHRVPDLKCLAVVPSTFEHTRYMAVTPTLYIAGNKTGVISLWQLGEPSTLLAEWRADVVGNGEETIQDVGGEEARGEVEAETASKERVRTAVDALRVTPDGRFLVTASTSTDLRVWDLSTLTSTRSATTQHEGTAAVAPTTTTATTTTTRPFVFVVRLFADSSNKLASACGNTVHVCAIDHHQQQQQQQQQQEEHHQQQQQQQHVNGSSGGVSSALTRVAVLDDLFVDEAEPNANMTAATMATHPTDDSLLAIDTARDDVFVVCDVADHKVLSKLKVSRNAPVKFGVFARRSSILFVNSVESVIKCDYSTGQHTTILHRNDRADDMVVCYHQHPLTVSSSVLQGRVALWALGPTLNRAMILHTATPDAAPTPLCPLLFHQQHLPQKRIAVLPSSAKHFDMAKKMMEAAALSSFVLDCLIHLA</sequence>
<dbReference type="Pfam" id="PF10585">
    <property type="entry name" value="UBA_E1_SCCH"/>
    <property type="match status" value="1"/>
</dbReference>
<evidence type="ECO:0000256" key="2">
    <source>
        <dbReference type="ARBA" id="ARBA00005673"/>
    </source>
</evidence>
<evidence type="ECO:0000256" key="1">
    <source>
        <dbReference type="ARBA" id="ARBA00004906"/>
    </source>
</evidence>
<dbReference type="InterPro" id="IPR035985">
    <property type="entry name" value="Ubiquitin-activating_enz"/>
</dbReference>
<dbReference type="GeneID" id="16077640"/>
<evidence type="ECO:0000256" key="4">
    <source>
        <dbReference type="SAM" id="MobiDB-lite"/>
    </source>
</evidence>
<evidence type="ECO:0000313" key="6">
    <source>
        <dbReference type="EMBL" id="EGD81843.1"/>
    </source>
</evidence>
<feature type="compositionally biased region" description="Low complexity" evidence="4">
    <location>
        <begin position="232"/>
        <end position="241"/>
    </location>
</feature>
<protein>
    <recommendedName>
        <fullName evidence="5">Ubiquitin-activating enzyme SCCH domain-containing protein</fullName>
    </recommendedName>
</protein>
<dbReference type="RefSeq" id="XP_004997047.1">
    <property type="nucleotide sequence ID" value="XM_004996990.1"/>
</dbReference>
<dbReference type="eggNOG" id="KOG2012">
    <property type="taxonomic scope" value="Eukaryota"/>
</dbReference>